<keyword evidence="1" id="KW-0812">Transmembrane</keyword>
<name>A0ABN6IZW5_9CLOT</name>
<feature type="transmembrane region" description="Helical" evidence="1">
    <location>
        <begin position="21"/>
        <end position="43"/>
    </location>
</feature>
<gene>
    <name evidence="2" type="ORF">psyc5s11_35840</name>
</gene>
<keyword evidence="3" id="KW-1185">Reference proteome</keyword>
<feature type="transmembrane region" description="Helical" evidence="1">
    <location>
        <begin position="55"/>
        <end position="72"/>
    </location>
</feature>
<accession>A0ABN6IZW5</accession>
<evidence type="ECO:0000313" key="3">
    <source>
        <dbReference type="Proteomes" id="UP000824633"/>
    </source>
</evidence>
<feature type="transmembrane region" description="Helical" evidence="1">
    <location>
        <begin position="107"/>
        <end position="130"/>
    </location>
</feature>
<reference evidence="3" key="1">
    <citation type="submission" date="2021-07" db="EMBL/GenBank/DDBJ databases">
        <title>Complete genome sequencing of a Clostridium isolate.</title>
        <authorList>
            <person name="Ueki A."/>
            <person name="Tonouchi A."/>
        </authorList>
    </citation>
    <scope>NUCLEOTIDE SEQUENCE [LARGE SCALE GENOMIC DNA]</scope>
    <source>
        <strain evidence="3">C5S11</strain>
    </source>
</reference>
<sequence>MEETLKEKLPEPELITRSRRNLNIIQAVLIGFRVITILLYVAFSIMGVEYLDGDILKCIVEIGVIFMILHVIKSGYKKIAILPLIGGLISVKYVSESFSLSNGSIPLTLISYFIALMTFFQFASMTYILASKKIEFYCYYALYNKNN</sequence>
<organism evidence="2 3">
    <name type="scientific">Clostridium gelidum</name>
    <dbReference type="NCBI Taxonomy" id="704125"/>
    <lineage>
        <taxon>Bacteria</taxon>
        <taxon>Bacillati</taxon>
        <taxon>Bacillota</taxon>
        <taxon>Clostridia</taxon>
        <taxon>Eubacteriales</taxon>
        <taxon>Clostridiaceae</taxon>
        <taxon>Clostridium</taxon>
    </lineage>
</organism>
<dbReference type="RefSeq" id="WP_224033851.1">
    <property type="nucleotide sequence ID" value="NZ_AP024849.1"/>
</dbReference>
<protein>
    <submittedName>
        <fullName evidence="2">Uncharacterized protein</fullName>
    </submittedName>
</protein>
<evidence type="ECO:0000256" key="1">
    <source>
        <dbReference type="SAM" id="Phobius"/>
    </source>
</evidence>
<proteinExistence type="predicted"/>
<feature type="transmembrane region" description="Helical" evidence="1">
    <location>
        <begin position="79"/>
        <end position="95"/>
    </location>
</feature>
<dbReference type="Proteomes" id="UP000824633">
    <property type="component" value="Chromosome"/>
</dbReference>
<keyword evidence="1" id="KW-0472">Membrane</keyword>
<keyword evidence="1" id="KW-1133">Transmembrane helix</keyword>
<dbReference type="EMBL" id="AP024849">
    <property type="protein sequence ID" value="BCZ47517.1"/>
    <property type="molecule type" value="Genomic_DNA"/>
</dbReference>
<evidence type="ECO:0000313" key="2">
    <source>
        <dbReference type="EMBL" id="BCZ47517.1"/>
    </source>
</evidence>